<evidence type="ECO:0000256" key="1">
    <source>
        <dbReference type="SAM" id="SignalP"/>
    </source>
</evidence>
<dbReference type="Pfam" id="PF07007">
    <property type="entry name" value="LprI"/>
    <property type="match status" value="1"/>
</dbReference>
<evidence type="ECO:0000313" key="3">
    <source>
        <dbReference type="EMBL" id="MBP0481927.1"/>
    </source>
</evidence>
<reference evidence="3" key="1">
    <citation type="submission" date="2021-03" db="EMBL/GenBank/DDBJ databases">
        <title>Sagittula salina sp. nov. strain M10.9X isolated from the marine waste.</title>
        <authorList>
            <person name="Satari L."/>
            <person name="Molina-Menor E."/>
            <person name="Vidal-Verdu A."/>
            <person name="Pascual J."/>
            <person name="Pereto J."/>
            <person name="Porcar M."/>
        </authorList>
    </citation>
    <scope>NUCLEOTIDE SEQUENCE</scope>
    <source>
        <strain evidence="3">M10.9X</strain>
    </source>
</reference>
<accession>A0A940MNC1</accession>
<name>A0A940MNC1_9RHOB</name>
<comment type="caution">
    <text evidence="3">The sequence shown here is derived from an EMBL/GenBank/DDBJ whole genome shotgun (WGS) entry which is preliminary data.</text>
</comment>
<organism evidence="3 4">
    <name type="scientific">Sagittula salina</name>
    <dbReference type="NCBI Taxonomy" id="2820268"/>
    <lineage>
        <taxon>Bacteria</taxon>
        <taxon>Pseudomonadati</taxon>
        <taxon>Pseudomonadota</taxon>
        <taxon>Alphaproteobacteria</taxon>
        <taxon>Rhodobacterales</taxon>
        <taxon>Roseobacteraceae</taxon>
        <taxon>Sagittula</taxon>
    </lineage>
</organism>
<dbReference type="RefSeq" id="WP_209359775.1">
    <property type="nucleotide sequence ID" value="NZ_JAGISH010000002.1"/>
</dbReference>
<proteinExistence type="predicted"/>
<sequence length="166" mass="17579">MKTYEICLLANLVAWLPGAVLAQDVVFSPAATEQCLAQAPGSEASCIGASAERCMTETQGGQSTYGMSACLDAEAGYWDDRLNAAYRARMREAKQADADAKAGGWTPPQQEDALRAMQRAWIAFRDARCSYAASLWSGGTGAGPAAVGCFMQTTGEQALYLENAGF</sequence>
<keyword evidence="4" id="KW-1185">Reference proteome</keyword>
<dbReference type="Proteomes" id="UP000675940">
    <property type="component" value="Unassembled WGS sequence"/>
</dbReference>
<dbReference type="Gene3D" id="1.20.1270.180">
    <property type="match status" value="1"/>
</dbReference>
<dbReference type="InterPro" id="IPR009739">
    <property type="entry name" value="LprI-like_N"/>
</dbReference>
<keyword evidence="1" id="KW-0732">Signal</keyword>
<evidence type="ECO:0000313" key="4">
    <source>
        <dbReference type="Proteomes" id="UP000675940"/>
    </source>
</evidence>
<gene>
    <name evidence="3" type="ORF">J5474_05395</name>
</gene>
<protein>
    <submittedName>
        <fullName evidence="3">DUF1311 domain-containing protein</fullName>
    </submittedName>
</protein>
<feature type="chain" id="PRO_5037322088" evidence="1">
    <location>
        <begin position="23"/>
        <end position="166"/>
    </location>
</feature>
<feature type="domain" description="Lysozyme inhibitor LprI-like N-terminal" evidence="2">
    <location>
        <begin position="54"/>
        <end position="161"/>
    </location>
</feature>
<evidence type="ECO:0000259" key="2">
    <source>
        <dbReference type="Pfam" id="PF07007"/>
    </source>
</evidence>
<dbReference type="EMBL" id="JAGISH010000002">
    <property type="protein sequence ID" value="MBP0481927.1"/>
    <property type="molecule type" value="Genomic_DNA"/>
</dbReference>
<dbReference type="AlphaFoldDB" id="A0A940MNC1"/>
<feature type="signal peptide" evidence="1">
    <location>
        <begin position="1"/>
        <end position="22"/>
    </location>
</feature>